<protein>
    <submittedName>
        <fullName evidence="1">Uncharacterized protein</fullName>
    </submittedName>
</protein>
<organism evidence="1 2">
    <name type="scientific">Williamsia deligens</name>
    <dbReference type="NCBI Taxonomy" id="321325"/>
    <lineage>
        <taxon>Bacteria</taxon>
        <taxon>Bacillati</taxon>
        <taxon>Actinomycetota</taxon>
        <taxon>Actinomycetes</taxon>
        <taxon>Mycobacteriales</taxon>
        <taxon>Nocardiaceae</taxon>
        <taxon>Williamsia</taxon>
    </lineage>
</organism>
<sequence length="226" mass="25017">MLADWLQHPELGQAAHVVLGVRRDIAGNEAMAFNLLSAVVRSAPSPHSEGYFARHPFVLTLDILGVPQHVVVSRAAAAVFVASVHNRRHEWQPMREALAHAGDSPLTVALEALCLINLDDYDGVLHATRWLSGPINDPVEALAAILRGVAFREQGKAHEARMAFDMAVHASIGHPVLWNLYEFERGRTEAVTPYGASAARMYFRNVYQRDRNYPGLEEAMDELPPE</sequence>
<gene>
    <name evidence="1" type="ORF">ACFQ04_20045</name>
</gene>
<evidence type="ECO:0000313" key="2">
    <source>
        <dbReference type="Proteomes" id="UP001597068"/>
    </source>
</evidence>
<dbReference type="SUPFAM" id="SSF48452">
    <property type="entry name" value="TPR-like"/>
    <property type="match status" value="1"/>
</dbReference>
<dbReference type="EMBL" id="JBHTIL010000006">
    <property type="protein sequence ID" value="MFD0928038.1"/>
    <property type="molecule type" value="Genomic_DNA"/>
</dbReference>
<dbReference type="InterPro" id="IPR011990">
    <property type="entry name" value="TPR-like_helical_dom_sf"/>
</dbReference>
<dbReference type="RefSeq" id="WP_253648474.1">
    <property type="nucleotide sequence ID" value="NZ_BAAAMO010000004.1"/>
</dbReference>
<accession>A0ABW3GCV3</accession>
<comment type="caution">
    <text evidence="1">The sequence shown here is derived from an EMBL/GenBank/DDBJ whole genome shotgun (WGS) entry which is preliminary data.</text>
</comment>
<reference evidence="2" key="1">
    <citation type="journal article" date="2019" name="Int. J. Syst. Evol. Microbiol.">
        <title>The Global Catalogue of Microorganisms (GCM) 10K type strain sequencing project: providing services to taxonomists for standard genome sequencing and annotation.</title>
        <authorList>
            <consortium name="The Broad Institute Genomics Platform"/>
            <consortium name="The Broad Institute Genome Sequencing Center for Infectious Disease"/>
            <person name="Wu L."/>
            <person name="Ma J."/>
        </authorList>
    </citation>
    <scope>NUCLEOTIDE SEQUENCE [LARGE SCALE GENOMIC DNA]</scope>
    <source>
        <strain evidence="2">CCUG 50873</strain>
    </source>
</reference>
<keyword evidence="2" id="KW-1185">Reference proteome</keyword>
<evidence type="ECO:0000313" key="1">
    <source>
        <dbReference type="EMBL" id="MFD0928038.1"/>
    </source>
</evidence>
<dbReference type="Proteomes" id="UP001597068">
    <property type="component" value="Unassembled WGS sequence"/>
</dbReference>
<name>A0ABW3GCV3_9NOCA</name>
<proteinExistence type="predicted"/>